<dbReference type="GO" id="GO:0005829">
    <property type="term" value="C:cytosol"/>
    <property type="evidence" value="ECO:0007669"/>
    <property type="project" value="TreeGrafter"/>
</dbReference>
<dbReference type="NCBIfam" id="TIGR01484">
    <property type="entry name" value="HAD-SF-IIB"/>
    <property type="match status" value="1"/>
</dbReference>
<evidence type="ECO:0000313" key="1">
    <source>
        <dbReference type="EMBL" id="QKJ20733.1"/>
    </source>
</evidence>
<dbReference type="InterPro" id="IPR023214">
    <property type="entry name" value="HAD_sf"/>
</dbReference>
<proteinExistence type="predicted"/>
<sequence length="278" mass="29163">MTASRIAFLDVDGTILDHGSSVAASTVAAIRGARAAGHLVYLCTGRSASDIHPDVAAIGFDGAITNGGAYATSAGATVVDRTMPPEAVDRLLAWAERTGYLLFLQSSDAIFASASTGRTVEKLMRRWGMHHDRDEPQSSPQRPPMFHDLAVADRSRMAKAVFLSDDTDAVERARADLGDAFHVVPGSMPLPGGSNGEIGLRDVTKGSAIADVLAHLARDAADAIGIGDSWNDVEMFEVCGVGIAMGNADPALKEIADEVTTSVREDGVHAAFVRHGLI</sequence>
<dbReference type="SUPFAM" id="SSF56784">
    <property type="entry name" value="HAD-like"/>
    <property type="match status" value="1"/>
</dbReference>
<dbReference type="AlphaFoldDB" id="A0A7D4PVN9"/>
<protein>
    <submittedName>
        <fullName evidence="1">Cof-type HAD-IIB family hydrolase</fullName>
    </submittedName>
</protein>
<reference evidence="1 2" key="1">
    <citation type="submission" date="2020-05" db="EMBL/GenBank/DDBJ databases">
        <title>Strain PA2F3 complete genome.</title>
        <authorList>
            <person name="Kim Y.-S."/>
            <person name="Kim S.-J."/>
            <person name="Jung H.-k."/>
            <person name="Kim S.-E."/>
            <person name="Kim K.-H."/>
        </authorList>
    </citation>
    <scope>NUCLEOTIDE SEQUENCE [LARGE SCALE GENOMIC DNA]</scope>
    <source>
        <strain evidence="1 2">PA2F3</strain>
    </source>
</reference>
<evidence type="ECO:0000313" key="2">
    <source>
        <dbReference type="Proteomes" id="UP000502498"/>
    </source>
</evidence>
<dbReference type="Proteomes" id="UP000502498">
    <property type="component" value="Chromosome"/>
</dbReference>
<dbReference type="EMBL" id="CP054038">
    <property type="protein sequence ID" value="QKJ20733.1"/>
    <property type="molecule type" value="Genomic_DNA"/>
</dbReference>
<dbReference type="NCBIfam" id="TIGR00099">
    <property type="entry name" value="Cof-subfamily"/>
    <property type="match status" value="1"/>
</dbReference>
<dbReference type="InterPro" id="IPR006379">
    <property type="entry name" value="HAD-SF_hydro_IIB"/>
</dbReference>
<gene>
    <name evidence="1" type="ORF">HQM25_16140</name>
</gene>
<dbReference type="GO" id="GO:0016791">
    <property type="term" value="F:phosphatase activity"/>
    <property type="evidence" value="ECO:0007669"/>
    <property type="project" value="UniProtKB-ARBA"/>
</dbReference>
<dbReference type="Pfam" id="PF08282">
    <property type="entry name" value="Hydrolase_3"/>
    <property type="match status" value="1"/>
</dbReference>
<keyword evidence="1" id="KW-0378">Hydrolase</keyword>
<dbReference type="Gene3D" id="3.30.1240.10">
    <property type="match status" value="1"/>
</dbReference>
<dbReference type="Gene3D" id="3.40.50.1000">
    <property type="entry name" value="HAD superfamily/HAD-like"/>
    <property type="match status" value="1"/>
</dbReference>
<dbReference type="InterPro" id="IPR000150">
    <property type="entry name" value="Cof"/>
</dbReference>
<dbReference type="RefSeq" id="WP_172991158.1">
    <property type="nucleotide sequence ID" value="NZ_CP054038.1"/>
</dbReference>
<accession>A0A7D4PVN9</accession>
<organism evidence="1 2">
    <name type="scientific">Microbacterium hominis</name>
    <dbReference type="NCBI Taxonomy" id="162426"/>
    <lineage>
        <taxon>Bacteria</taxon>
        <taxon>Bacillati</taxon>
        <taxon>Actinomycetota</taxon>
        <taxon>Actinomycetes</taxon>
        <taxon>Micrococcales</taxon>
        <taxon>Microbacteriaceae</taxon>
        <taxon>Microbacterium</taxon>
    </lineage>
</organism>
<dbReference type="InterPro" id="IPR036412">
    <property type="entry name" value="HAD-like_sf"/>
</dbReference>
<dbReference type="PANTHER" id="PTHR10000">
    <property type="entry name" value="PHOSPHOSERINE PHOSPHATASE"/>
    <property type="match status" value="1"/>
</dbReference>
<dbReference type="GO" id="GO:0000287">
    <property type="term" value="F:magnesium ion binding"/>
    <property type="evidence" value="ECO:0007669"/>
    <property type="project" value="TreeGrafter"/>
</dbReference>
<name>A0A7D4PVN9_9MICO</name>
<dbReference type="PANTHER" id="PTHR10000:SF25">
    <property type="entry name" value="PHOSPHATASE YKRA-RELATED"/>
    <property type="match status" value="1"/>
</dbReference>